<evidence type="ECO:0000256" key="1">
    <source>
        <dbReference type="SAM" id="MobiDB-lite"/>
    </source>
</evidence>
<name>A0A518RF00_9SPHN</name>
<dbReference type="EMBL" id="CP042239">
    <property type="protein sequence ID" value="QDX26035.1"/>
    <property type="molecule type" value="Genomic_DNA"/>
</dbReference>
<dbReference type="RefSeq" id="WP_145846369.1">
    <property type="nucleotide sequence ID" value="NZ_CP042239.1"/>
</dbReference>
<protein>
    <submittedName>
        <fullName evidence="2">Uncharacterized protein</fullName>
    </submittedName>
</protein>
<gene>
    <name evidence="2" type="ORF">FPZ54_08355</name>
</gene>
<proteinExistence type="predicted"/>
<organism evidence="2 3">
    <name type="scientific">Sphingomonas suaedae</name>
    <dbReference type="NCBI Taxonomy" id="2599297"/>
    <lineage>
        <taxon>Bacteria</taxon>
        <taxon>Pseudomonadati</taxon>
        <taxon>Pseudomonadota</taxon>
        <taxon>Alphaproteobacteria</taxon>
        <taxon>Sphingomonadales</taxon>
        <taxon>Sphingomonadaceae</taxon>
        <taxon>Sphingomonas</taxon>
    </lineage>
</organism>
<feature type="compositionally biased region" description="Polar residues" evidence="1">
    <location>
        <begin position="1"/>
        <end position="14"/>
    </location>
</feature>
<feature type="region of interest" description="Disordered" evidence="1">
    <location>
        <begin position="1"/>
        <end position="23"/>
    </location>
</feature>
<dbReference type="KEGG" id="ssua:FPZ54_08355"/>
<accession>A0A518RF00</accession>
<reference evidence="2 3" key="1">
    <citation type="submission" date="2019-07" db="EMBL/GenBank/DDBJ databases">
        <title>Sphingomonas alkalisoli sp. nov., isolated from rhizosphere soil of Suaedae salsa.</title>
        <authorList>
            <person name="Zhang H."/>
            <person name="Xu L."/>
            <person name="Zhang J.-X."/>
            <person name="Sun J.-Q."/>
        </authorList>
    </citation>
    <scope>NUCLEOTIDE SEQUENCE [LARGE SCALE GENOMIC DNA]</scope>
    <source>
        <strain evidence="2 3">XS-10</strain>
    </source>
</reference>
<sequence length="68" mass="7353">MRGNSPPKTASSPDETPIGTWLGPVETRRLERLVNELRGTKGKKGLKKGTITTATTLGRTVEYVDVDA</sequence>
<keyword evidence="3" id="KW-1185">Reference proteome</keyword>
<dbReference type="Proteomes" id="UP000318055">
    <property type="component" value="Chromosome"/>
</dbReference>
<evidence type="ECO:0000313" key="3">
    <source>
        <dbReference type="Proteomes" id="UP000318055"/>
    </source>
</evidence>
<evidence type="ECO:0000313" key="2">
    <source>
        <dbReference type="EMBL" id="QDX26035.1"/>
    </source>
</evidence>
<dbReference type="AlphaFoldDB" id="A0A518RF00"/>